<dbReference type="InterPro" id="IPR013783">
    <property type="entry name" value="Ig-like_fold"/>
</dbReference>
<dbReference type="InterPro" id="IPR022409">
    <property type="entry name" value="PKD/Chitinase_dom"/>
</dbReference>
<evidence type="ECO:0000256" key="8">
    <source>
        <dbReference type="SAM" id="MobiDB-lite"/>
    </source>
</evidence>
<evidence type="ECO:0000256" key="7">
    <source>
        <dbReference type="PROSITE-ProRule" id="PRU01032"/>
    </source>
</evidence>
<feature type="binding site" evidence="7">
    <location>
        <position position="505"/>
    </location>
    <ligand>
        <name>Ca(2+)</name>
        <dbReference type="ChEBI" id="CHEBI:29108"/>
    </ligand>
</feature>
<keyword evidence="6" id="KW-0865">Zymogen</keyword>
<feature type="binding site" evidence="7">
    <location>
        <position position="518"/>
    </location>
    <ligand>
        <name>Ca(2+)</name>
        <dbReference type="ChEBI" id="CHEBI:29108"/>
    </ligand>
</feature>
<dbReference type="SUPFAM" id="SSF52743">
    <property type="entry name" value="Subtilisin-like"/>
    <property type="match status" value="1"/>
</dbReference>
<evidence type="ECO:0000259" key="12">
    <source>
        <dbReference type="PROSITE" id="PS51829"/>
    </source>
</evidence>
<dbReference type="SUPFAM" id="SSF54897">
    <property type="entry name" value="Protease propeptides/inhibitors"/>
    <property type="match status" value="1"/>
</dbReference>
<keyword evidence="5 7" id="KW-0106">Calcium</keyword>
<feature type="domain" description="PKD" evidence="10">
    <location>
        <begin position="637"/>
        <end position="724"/>
    </location>
</feature>
<dbReference type="RefSeq" id="WP_367844952.1">
    <property type="nucleotide sequence ID" value="NZ_JBFOHL010000008.1"/>
</dbReference>
<keyword evidence="1 7" id="KW-0645">Protease</keyword>
<dbReference type="SMART" id="SM00089">
    <property type="entry name" value="PKD"/>
    <property type="match status" value="1"/>
</dbReference>
<dbReference type="EMBL" id="JBFOHL010000008">
    <property type="protein sequence ID" value="MEW9624645.1"/>
    <property type="molecule type" value="Genomic_DNA"/>
</dbReference>
<keyword evidence="3 7" id="KW-0378">Hydrolase</keyword>
<dbReference type="InterPro" id="IPR050819">
    <property type="entry name" value="Tripeptidyl-peptidase_I"/>
</dbReference>
<dbReference type="Pfam" id="PF18911">
    <property type="entry name" value="PKD_4"/>
    <property type="match status" value="1"/>
</dbReference>
<dbReference type="Gene3D" id="2.60.120.260">
    <property type="entry name" value="Galactose-binding domain-like"/>
    <property type="match status" value="1"/>
</dbReference>
<organism evidence="13 14">
    <name type="scientific">Rhodanobacter geophilus</name>
    <dbReference type="NCBI Taxonomy" id="3162488"/>
    <lineage>
        <taxon>Bacteria</taxon>
        <taxon>Pseudomonadati</taxon>
        <taxon>Pseudomonadota</taxon>
        <taxon>Gammaproteobacteria</taxon>
        <taxon>Lysobacterales</taxon>
        <taxon>Rhodanobacteraceae</taxon>
        <taxon>Rhodanobacter</taxon>
    </lineage>
</organism>
<dbReference type="Pfam" id="PF01483">
    <property type="entry name" value="P_proprotein"/>
    <property type="match status" value="1"/>
</dbReference>
<dbReference type="Pfam" id="PF09286">
    <property type="entry name" value="Pro-kuma_activ"/>
    <property type="match status" value="1"/>
</dbReference>
<dbReference type="SUPFAM" id="SSF49785">
    <property type="entry name" value="Galactose-binding domain-like"/>
    <property type="match status" value="1"/>
</dbReference>
<feature type="chain" id="PRO_5045335877" evidence="9">
    <location>
        <begin position="24"/>
        <end position="837"/>
    </location>
</feature>
<dbReference type="InterPro" id="IPR015366">
    <property type="entry name" value="S53_propep"/>
</dbReference>
<dbReference type="InterPro" id="IPR035986">
    <property type="entry name" value="PKD_dom_sf"/>
</dbReference>
<feature type="signal peptide" evidence="9">
    <location>
        <begin position="1"/>
        <end position="23"/>
    </location>
</feature>
<feature type="binding site" evidence="7">
    <location>
        <position position="520"/>
    </location>
    <ligand>
        <name>Ca(2+)</name>
        <dbReference type="ChEBI" id="CHEBI:29108"/>
    </ligand>
</feature>
<feature type="binding site" evidence="7">
    <location>
        <position position="504"/>
    </location>
    <ligand>
        <name>Ca(2+)</name>
        <dbReference type="ChEBI" id="CHEBI:29108"/>
    </ligand>
</feature>
<evidence type="ECO:0000256" key="4">
    <source>
        <dbReference type="ARBA" id="ARBA00022825"/>
    </source>
</evidence>
<dbReference type="PROSITE" id="PS51695">
    <property type="entry name" value="SEDOLISIN"/>
    <property type="match status" value="1"/>
</dbReference>
<evidence type="ECO:0000256" key="9">
    <source>
        <dbReference type="SAM" id="SignalP"/>
    </source>
</evidence>
<dbReference type="CDD" id="cd00146">
    <property type="entry name" value="PKD"/>
    <property type="match status" value="1"/>
</dbReference>
<dbReference type="InterPro" id="IPR000601">
    <property type="entry name" value="PKD_dom"/>
</dbReference>
<sequence>MQHVRLKALAAAIALAAASSVCATSASTTSNALFTTVRHATKLHTGDRVVGPLDVAQSMHIAVSLNLRNKAQLDAFVANPHHPNLTPAQFNAMYAPTQAQAQQVADFLRKSGFGNVTIEPNRQLVTASGRADTAASAFHTSLVNVHTHDGRNAYATASDVKIPVALQGIVNEVLGLQTVHTFHVLSPVHTDATGTAGAHAPTDFPAIYNAGSTATGSTINVGVITEGSMTNVKSDFSKFLGQHSGLGSIPLNVVTVDGGSSDTSGDGEWDLDTQDIAGMAGGVKAFYLYTTSSLNTQPLVDDFNKAVTDNTVRIINVSIGGCETGMETSGAATGDNIFEQADAQGQTFSISSGDSGADECGDGGVVPSWPADSQYVVAVGGTELYTSGTTWTSETVWNNLSQDEGATGGSPSTFEAQPSWQNGVGQNAGSQYRGLPDVAFDASPVSGANVIVDGSSEQIGGTSLASPLFVGVWARVLAANSSLGFAAPLIYADAASHYSTDFHDVTSGNNSGETAATGWDYTTGFGSINIANFVANVAGSGGTVTVPTASNGSVSTNENTAVSGTLAATASGGASLTFAVVAQPAHGTVAITNAATGAFTYTPASGYTGSDSFTFDATDSAGTSNVATESVTVNAAGAGKPVANFTDTVSGLTVNFTDSSTDTGGTINSHAWTFGDGATSTAANPSHTYAAAGTYSVTEKVTDSTGATSSKTASVTVSAPSGGTFSNNTRKVIRDNATITSNISVTGEPGNAPSTLQVHVNITHNWSGDLEIDLVAPNGAYAVLQSPDYNDDGNINQTWTVDASSVKGNGTWKLRVIDNDPWYSGDYGTLNNWSLTF</sequence>
<keyword evidence="4 7" id="KW-0720">Serine protease</keyword>
<feature type="active site" description="Charge relay system" evidence="7">
    <location>
        <position position="268"/>
    </location>
</feature>
<dbReference type="InterPro" id="IPR002884">
    <property type="entry name" value="P_dom"/>
</dbReference>
<feature type="compositionally biased region" description="Low complexity" evidence="8">
    <location>
        <begin position="704"/>
        <end position="719"/>
    </location>
</feature>
<dbReference type="PANTHER" id="PTHR14218:SF15">
    <property type="entry name" value="TRIPEPTIDYL-PEPTIDASE 1"/>
    <property type="match status" value="1"/>
</dbReference>
<dbReference type="InterPro" id="IPR030400">
    <property type="entry name" value="Sedolisin_dom"/>
</dbReference>
<evidence type="ECO:0000256" key="1">
    <source>
        <dbReference type="ARBA" id="ARBA00022670"/>
    </source>
</evidence>
<dbReference type="PROSITE" id="PS51829">
    <property type="entry name" value="P_HOMO_B"/>
    <property type="match status" value="1"/>
</dbReference>
<dbReference type="Gene3D" id="3.40.50.200">
    <property type="entry name" value="Peptidase S8/S53 domain"/>
    <property type="match status" value="1"/>
</dbReference>
<dbReference type="InterPro" id="IPR008979">
    <property type="entry name" value="Galactose-bd-like_sf"/>
</dbReference>
<evidence type="ECO:0000259" key="10">
    <source>
        <dbReference type="PROSITE" id="PS50093"/>
    </source>
</evidence>
<dbReference type="Gene3D" id="2.60.40.2810">
    <property type="match status" value="1"/>
</dbReference>
<dbReference type="Gene3D" id="2.60.40.10">
    <property type="entry name" value="Immunoglobulins"/>
    <property type="match status" value="1"/>
</dbReference>
<feature type="domain" description="Peptidase S53" evidence="11">
    <location>
        <begin position="198"/>
        <end position="540"/>
    </location>
</feature>
<name>A0ABV3QPV9_9GAMM</name>
<dbReference type="CDD" id="cd11377">
    <property type="entry name" value="Pro-peptidase_S53"/>
    <property type="match status" value="1"/>
</dbReference>
<dbReference type="GO" id="GO:0008233">
    <property type="term" value="F:peptidase activity"/>
    <property type="evidence" value="ECO:0007669"/>
    <property type="project" value="UniProtKB-KW"/>
</dbReference>
<protein>
    <submittedName>
        <fullName evidence="13">Protease pro-enzyme activation domain-containing protein</fullName>
    </submittedName>
</protein>
<feature type="domain" description="P/Homo B" evidence="12">
    <location>
        <begin position="718"/>
        <end position="837"/>
    </location>
</feature>
<comment type="caution">
    <text evidence="13">The sequence shown here is derived from an EMBL/GenBank/DDBJ whole genome shotgun (WGS) entry which is preliminary data.</text>
</comment>
<evidence type="ECO:0000256" key="6">
    <source>
        <dbReference type="ARBA" id="ARBA00023145"/>
    </source>
</evidence>
<reference evidence="13 14" key="1">
    <citation type="submission" date="2024-06" db="EMBL/GenBank/DDBJ databases">
        <authorList>
            <person name="Woo H."/>
        </authorList>
    </citation>
    <scope>NUCLEOTIDE SEQUENCE [LARGE SCALE GENOMIC DNA]</scope>
    <source>
        <strain evidence="13 14">S2-g</strain>
    </source>
</reference>
<dbReference type="CDD" id="cd04056">
    <property type="entry name" value="Peptidases_S53"/>
    <property type="match status" value="1"/>
</dbReference>
<keyword evidence="9" id="KW-0732">Signal</keyword>
<evidence type="ECO:0000313" key="14">
    <source>
        <dbReference type="Proteomes" id="UP001556170"/>
    </source>
</evidence>
<dbReference type="SMART" id="SM00944">
    <property type="entry name" value="Pro-kuma_activ"/>
    <property type="match status" value="1"/>
</dbReference>
<feature type="active site" description="Charge relay system" evidence="7">
    <location>
        <position position="463"/>
    </location>
</feature>
<evidence type="ECO:0000259" key="11">
    <source>
        <dbReference type="PROSITE" id="PS51695"/>
    </source>
</evidence>
<comment type="cofactor">
    <cofactor evidence="7">
        <name>Ca(2+)</name>
        <dbReference type="ChEBI" id="CHEBI:29108"/>
    </cofactor>
    <text evidence="7">Binds 1 Ca(2+) ion per subunit.</text>
</comment>
<dbReference type="InterPro" id="IPR036852">
    <property type="entry name" value="Peptidase_S8/S53_dom_sf"/>
</dbReference>
<dbReference type="SUPFAM" id="SSF49299">
    <property type="entry name" value="PKD domain"/>
    <property type="match status" value="1"/>
</dbReference>
<dbReference type="PROSITE" id="PS50093">
    <property type="entry name" value="PKD"/>
    <property type="match status" value="1"/>
</dbReference>
<dbReference type="PANTHER" id="PTHR14218">
    <property type="entry name" value="PROTEASE S8 TRIPEPTIDYL PEPTIDASE I CLN2"/>
    <property type="match status" value="1"/>
</dbReference>
<dbReference type="Proteomes" id="UP001556170">
    <property type="component" value="Unassembled WGS sequence"/>
</dbReference>
<dbReference type="Pfam" id="PF17963">
    <property type="entry name" value="Big_9"/>
    <property type="match status" value="1"/>
</dbReference>
<gene>
    <name evidence="13" type="ORF">ABQJ56_10425</name>
</gene>
<accession>A0ABV3QPV9</accession>
<feature type="region of interest" description="Disordered" evidence="8">
    <location>
        <begin position="704"/>
        <end position="728"/>
    </location>
</feature>
<keyword evidence="2 7" id="KW-0479">Metal-binding</keyword>
<feature type="region of interest" description="Disordered" evidence="8">
    <location>
        <begin position="403"/>
        <end position="428"/>
    </location>
</feature>
<evidence type="ECO:0000313" key="13">
    <source>
        <dbReference type="EMBL" id="MEW9624645.1"/>
    </source>
</evidence>
<evidence type="ECO:0000256" key="3">
    <source>
        <dbReference type="ARBA" id="ARBA00022801"/>
    </source>
</evidence>
<proteinExistence type="predicted"/>
<dbReference type="InterPro" id="IPR023828">
    <property type="entry name" value="Peptidase_S8_Ser-AS"/>
</dbReference>
<evidence type="ECO:0000256" key="5">
    <source>
        <dbReference type="ARBA" id="ARBA00022837"/>
    </source>
</evidence>
<dbReference type="PROSITE" id="PS00138">
    <property type="entry name" value="SUBTILASE_SER"/>
    <property type="match status" value="1"/>
</dbReference>
<feature type="active site" description="Charge relay system" evidence="7">
    <location>
        <position position="272"/>
    </location>
</feature>
<keyword evidence="14" id="KW-1185">Reference proteome</keyword>
<evidence type="ECO:0000256" key="2">
    <source>
        <dbReference type="ARBA" id="ARBA00022723"/>
    </source>
</evidence>
<dbReference type="GO" id="GO:0006508">
    <property type="term" value="P:proteolysis"/>
    <property type="evidence" value="ECO:0007669"/>
    <property type="project" value="UniProtKB-KW"/>
</dbReference>